<dbReference type="CDD" id="cd22160">
    <property type="entry name" value="F-box_AtFBL13-like"/>
    <property type="match status" value="1"/>
</dbReference>
<evidence type="ECO:0000259" key="1">
    <source>
        <dbReference type="PROSITE" id="PS50181"/>
    </source>
</evidence>
<dbReference type="SUPFAM" id="SSF52047">
    <property type="entry name" value="RNI-like"/>
    <property type="match status" value="1"/>
</dbReference>
<dbReference type="InterPro" id="IPR036047">
    <property type="entry name" value="F-box-like_dom_sf"/>
</dbReference>
<dbReference type="InterPro" id="IPR006566">
    <property type="entry name" value="FBD"/>
</dbReference>
<feature type="domain" description="F-box" evidence="1">
    <location>
        <begin position="9"/>
        <end position="43"/>
    </location>
</feature>
<accession>A0AAV0NJD2</accession>
<gene>
    <name evidence="2" type="ORF">LITE_LOCUS33632</name>
</gene>
<reference evidence="2" key="1">
    <citation type="submission" date="2022-08" db="EMBL/GenBank/DDBJ databases">
        <authorList>
            <person name="Gutierrez-Valencia J."/>
        </authorList>
    </citation>
    <scope>NUCLEOTIDE SEQUENCE</scope>
</reference>
<comment type="caution">
    <text evidence="2">The sequence shown here is derived from an EMBL/GenBank/DDBJ whole genome shotgun (WGS) entry which is preliminary data.</text>
</comment>
<dbReference type="Gene3D" id="3.80.10.10">
    <property type="entry name" value="Ribonuclease Inhibitor"/>
    <property type="match status" value="1"/>
</dbReference>
<dbReference type="InterPro" id="IPR001810">
    <property type="entry name" value="F-box_dom"/>
</dbReference>
<sequence>MEAPAQRNADRISQLPSDVMQLILTLLPVKDAAKTATLSRQWRHNWRSNTRFVFDSDFGEISKEGDYDSKANALMLEIYRALLVHDGPVTKFTLRIHGLRRPSPHINHMVHFLAKKGVQELTLSFTHDGDDGSGREMPSALFSARELSSLILKNCGFSRAPSWFLGFTKLTYLWLVSVNIDSSFYDDFLPKCPLLEHLTLAVRGSNAIESGGKAELVAPSLEVFNSNVWNICFKHTPRLEEFLASGNIPVMLPTLLCQLEDLHLNQIVLYCSSQARMLLCLIRSSPNLQKLEIWLDDAPSSLPPTELIDSLQLLLEAEAECLSPASCFQCLEEFTIHAFTGTQVELDLVRLALTSAPQLRTLSIYPEVNSDLREDVKVLMEVTRYKRASTKAEVRYVWKEQADTS</sequence>
<proteinExistence type="predicted"/>
<dbReference type="Pfam" id="PF24758">
    <property type="entry name" value="LRR_At5g56370"/>
    <property type="match status" value="1"/>
</dbReference>
<dbReference type="InterPro" id="IPR032675">
    <property type="entry name" value="LRR_dom_sf"/>
</dbReference>
<dbReference type="InterPro" id="IPR055411">
    <property type="entry name" value="LRR_FXL15/At3g58940/PEG3-like"/>
</dbReference>
<dbReference type="Proteomes" id="UP001154282">
    <property type="component" value="Unassembled WGS sequence"/>
</dbReference>
<keyword evidence="3" id="KW-1185">Reference proteome</keyword>
<dbReference type="Pfam" id="PF00646">
    <property type="entry name" value="F-box"/>
    <property type="match status" value="1"/>
</dbReference>
<evidence type="ECO:0000313" key="2">
    <source>
        <dbReference type="EMBL" id="CAI0458649.1"/>
    </source>
</evidence>
<dbReference type="EMBL" id="CAMGYJ010000008">
    <property type="protein sequence ID" value="CAI0458649.1"/>
    <property type="molecule type" value="Genomic_DNA"/>
</dbReference>
<dbReference type="PANTHER" id="PTHR31639">
    <property type="entry name" value="F-BOX PROTEIN-LIKE"/>
    <property type="match status" value="1"/>
</dbReference>
<organism evidence="2 3">
    <name type="scientific">Linum tenue</name>
    <dbReference type="NCBI Taxonomy" id="586396"/>
    <lineage>
        <taxon>Eukaryota</taxon>
        <taxon>Viridiplantae</taxon>
        <taxon>Streptophyta</taxon>
        <taxon>Embryophyta</taxon>
        <taxon>Tracheophyta</taxon>
        <taxon>Spermatophyta</taxon>
        <taxon>Magnoliopsida</taxon>
        <taxon>eudicotyledons</taxon>
        <taxon>Gunneridae</taxon>
        <taxon>Pentapetalae</taxon>
        <taxon>rosids</taxon>
        <taxon>fabids</taxon>
        <taxon>Malpighiales</taxon>
        <taxon>Linaceae</taxon>
        <taxon>Linum</taxon>
    </lineage>
</organism>
<dbReference type="AlphaFoldDB" id="A0AAV0NJD2"/>
<evidence type="ECO:0000313" key="3">
    <source>
        <dbReference type="Proteomes" id="UP001154282"/>
    </source>
</evidence>
<dbReference type="PROSITE" id="PS50181">
    <property type="entry name" value="FBOX"/>
    <property type="match status" value="1"/>
</dbReference>
<dbReference type="Gene3D" id="1.20.1280.50">
    <property type="match status" value="1"/>
</dbReference>
<dbReference type="PANTHER" id="PTHR31639:SF312">
    <property type="entry name" value="CYCLIN-LIKE F-BOX"/>
    <property type="match status" value="1"/>
</dbReference>
<dbReference type="InterPro" id="IPR053781">
    <property type="entry name" value="F-box_AtFBL13-like"/>
</dbReference>
<name>A0AAV0NJD2_9ROSI</name>
<dbReference type="SMART" id="SM00579">
    <property type="entry name" value="FBD"/>
    <property type="match status" value="1"/>
</dbReference>
<protein>
    <recommendedName>
        <fullName evidence="1">F-box domain-containing protein</fullName>
    </recommendedName>
</protein>
<dbReference type="SUPFAM" id="SSF81383">
    <property type="entry name" value="F-box domain"/>
    <property type="match status" value="1"/>
</dbReference>